<dbReference type="PANTHER" id="PTHR30055">
    <property type="entry name" value="HTH-TYPE TRANSCRIPTIONAL REGULATOR RUTR"/>
    <property type="match status" value="1"/>
</dbReference>
<keyword evidence="3 5" id="KW-0238">DNA-binding</keyword>
<reference evidence="7 8" key="1">
    <citation type="submission" date="2020-08" db="EMBL/GenBank/DDBJ databases">
        <title>Genomic Encyclopedia of Archaeal and Bacterial Type Strains, Phase II (KMG-II): from individual species to whole genera.</title>
        <authorList>
            <person name="Goeker M."/>
        </authorList>
    </citation>
    <scope>NUCLEOTIDE SEQUENCE [LARGE SCALE GENOMIC DNA]</scope>
    <source>
        <strain evidence="7 8">DSM 43850</strain>
    </source>
</reference>
<dbReference type="SUPFAM" id="SSF46689">
    <property type="entry name" value="Homeodomain-like"/>
    <property type="match status" value="1"/>
</dbReference>
<dbReference type="InterPro" id="IPR036271">
    <property type="entry name" value="Tet_transcr_reg_TetR-rel_C_sf"/>
</dbReference>
<gene>
    <name evidence="7" type="ORF">BC739_004785</name>
</gene>
<evidence type="ECO:0000313" key="8">
    <source>
        <dbReference type="Proteomes" id="UP000517916"/>
    </source>
</evidence>
<evidence type="ECO:0000256" key="2">
    <source>
        <dbReference type="ARBA" id="ARBA00023015"/>
    </source>
</evidence>
<comment type="caution">
    <text evidence="7">The sequence shown here is derived from an EMBL/GenBank/DDBJ whole genome shotgun (WGS) entry which is preliminary data.</text>
</comment>
<dbReference type="InterPro" id="IPR001647">
    <property type="entry name" value="HTH_TetR"/>
</dbReference>
<dbReference type="PANTHER" id="PTHR30055:SF234">
    <property type="entry name" value="HTH-TYPE TRANSCRIPTIONAL REGULATOR BETI"/>
    <property type="match status" value="1"/>
</dbReference>
<dbReference type="InterPro" id="IPR039538">
    <property type="entry name" value="BetI_C"/>
</dbReference>
<name>A0ABR6BM01_9PSEU</name>
<proteinExistence type="predicted"/>
<sequence length="196" mass="21755">MPKIVDHEARRRELAEAVWRVISNEGPHRASVRAVAAESGWSTGSLRHYFPTQDALLLFAMELLTERVRARVAEVGEREPRPLLRRICCELLPLTEPLRVEAEVWLAMVSRAHVDPALRQAERAARGAMSELFTSLLRHAADTGALAATRDVELESLRLLALTDGLVMAALFDPERADPASQLAALDQHLDDLLDA</sequence>
<dbReference type="Proteomes" id="UP000517916">
    <property type="component" value="Unassembled WGS sequence"/>
</dbReference>
<evidence type="ECO:0000259" key="6">
    <source>
        <dbReference type="PROSITE" id="PS50977"/>
    </source>
</evidence>
<dbReference type="Gene3D" id="1.10.357.10">
    <property type="entry name" value="Tetracycline Repressor, domain 2"/>
    <property type="match status" value="1"/>
</dbReference>
<dbReference type="EMBL" id="JACJID010000003">
    <property type="protein sequence ID" value="MBA8927579.1"/>
    <property type="molecule type" value="Genomic_DNA"/>
</dbReference>
<dbReference type="InterPro" id="IPR009057">
    <property type="entry name" value="Homeodomain-like_sf"/>
</dbReference>
<dbReference type="RefSeq" id="WP_025355269.1">
    <property type="nucleotide sequence ID" value="NZ_BAAABQ010000056.1"/>
</dbReference>
<protein>
    <submittedName>
        <fullName evidence="7">AcrR family transcriptional regulator</fullName>
    </submittedName>
</protein>
<evidence type="ECO:0000313" key="7">
    <source>
        <dbReference type="EMBL" id="MBA8927579.1"/>
    </source>
</evidence>
<keyword evidence="2" id="KW-0805">Transcription regulation</keyword>
<dbReference type="Pfam" id="PF00440">
    <property type="entry name" value="TetR_N"/>
    <property type="match status" value="1"/>
</dbReference>
<evidence type="ECO:0000256" key="1">
    <source>
        <dbReference type="ARBA" id="ARBA00022491"/>
    </source>
</evidence>
<feature type="domain" description="HTH tetR-type" evidence="6">
    <location>
        <begin position="8"/>
        <end position="68"/>
    </location>
</feature>
<evidence type="ECO:0000256" key="3">
    <source>
        <dbReference type="ARBA" id="ARBA00023125"/>
    </source>
</evidence>
<dbReference type="Pfam" id="PF13977">
    <property type="entry name" value="TetR_C_6"/>
    <property type="match status" value="1"/>
</dbReference>
<evidence type="ECO:0000256" key="4">
    <source>
        <dbReference type="ARBA" id="ARBA00023163"/>
    </source>
</evidence>
<dbReference type="InterPro" id="IPR050109">
    <property type="entry name" value="HTH-type_TetR-like_transc_reg"/>
</dbReference>
<keyword evidence="8" id="KW-1185">Reference proteome</keyword>
<dbReference type="SUPFAM" id="SSF48498">
    <property type="entry name" value="Tetracyclin repressor-like, C-terminal domain"/>
    <property type="match status" value="1"/>
</dbReference>
<dbReference type="PROSITE" id="PS50977">
    <property type="entry name" value="HTH_TETR_2"/>
    <property type="match status" value="1"/>
</dbReference>
<evidence type="ECO:0000256" key="5">
    <source>
        <dbReference type="PROSITE-ProRule" id="PRU00335"/>
    </source>
</evidence>
<feature type="DNA-binding region" description="H-T-H motif" evidence="5">
    <location>
        <begin position="31"/>
        <end position="50"/>
    </location>
</feature>
<keyword evidence="1" id="KW-0678">Repressor</keyword>
<accession>A0ABR6BM01</accession>
<organism evidence="7 8">
    <name type="scientific">Kutzneria viridogrisea</name>
    <dbReference type="NCBI Taxonomy" id="47990"/>
    <lineage>
        <taxon>Bacteria</taxon>
        <taxon>Bacillati</taxon>
        <taxon>Actinomycetota</taxon>
        <taxon>Actinomycetes</taxon>
        <taxon>Pseudonocardiales</taxon>
        <taxon>Pseudonocardiaceae</taxon>
        <taxon>Kutzneria</taxon>
    </lineage>
</organism>
<keyword evidence="4" id="KW-0804">Transcription</keyword>